<proteinExistence type="inferred from homology"/>
<evidence type="ECO:0000313" key="8">
    <source>
        <dbReference type="EMBL" id="KAK4445767.1"/>
    </source>
</evidence>
<reference evidence="8" key="1">
    <citation type="journal article" date="2023" name="Mol. Phylogenet. Evol.">
        <title>Genome-scale phylogeny and comparative genomics of the fungal order Sordariales.</title>
        <authorList>
            <person name="Hensen N."/>
            <person name="Bonometti L."/>
            <person name="Westerberg I."/>
            <person name="Brannstrom I.O."/>
            <person name="Guillou S."/>
            <person name="Cros-Aarteil S."/>
            <person name="Calhoun S."/>
            <person name="Haridas S."/>
            <person name="Kuo A."/>
            <person name="Mondo S."/>
            <person name="Pangilinan J."/>
            <person name="Riley R."/>
            <person name="LaButti K."/>
            <person name="Andreopoulos B."/>
            <person name="Lipzen A."/>
            <person name="Chen C."/>
            <person name="Yan M."/>
            <person name="Daum C."/>
            <person name="Ng V."/>
            <person name="Clum A."/>
            <person name="Steindorff A."/>
            <person name="Ohm R.A."/>
            <person name="Martin F."/>
            <person name="Silar P."/>
            <person name="Natvig D.O."/>
            <person name="Lalanne C."/>
            <person name="Gautier V."/>
            <person name="Ament-Velasquez S.L."/>
            <person name="Kruys A."/>
            <person name="Hutchinson M.I."/>
            <person name="Powell A.J."/>
            <person name="Barry K."/>
            <person name="Miller A.N."/>
            <person name="Grigoriev I.V."/>
            <person name="Debuchy R."/>
            <person name="Gladieux P."/>
            <person name="Hiltunen Thoren M."/>
            <person name="Johannesson H."/>
        </authorList>
    </citation>
    <scope>NUCLEOTIDE SEQUENCE</scope>
    <source>
        <strain evidence="8">PSN243</strain>
    </source>
</reference>
<dbReference type="EMBL" id="MU865962">
    <property type="protein sequence ID" value="KAK4445767.1"/>
    <property type="molecule type" value="Genomic_DNA"/>
</dbReference>
<dbReference type="InterPro" id="IPR049326">
    <property type="entry name" value="Rhodopsin_dom_fungi"/>
</dbReference>
<organism evidence="8 9">
    <name type="scientific">Podospora aff. communis PSN243</name>
    <dbReference type="NCBI Taxonomy" id="3040156"/>
    <lineage>
        <taxon>Eukaryota</taxon>
        <taxon>Fungi</taxon>
        <taxon>Dikarya</taxon>
        <taxon>Ascomycota</taxon>
        <taxon>Pezizomycotina</taxon>
        <taxon>Sordariomycetes</taxon>
        <taxon>Sordariomycetidae</taxon>
        <taxon>Sordariales</taxon>
        <taxon>Podosporaceae</taxon>
        <taxon>Podospora</taxon>
    </lineage>
</organism>
<gene>
    <name evidence="8" type="ORF">QBC34DRAFT_428739</name>
</gene>
<evidence type="ECO:0000256" key="2">
    <source>
        <dbReference type="ARBA" id="ARBA00022692"/>
    </source>
</evidence>
<dbReference type="InterPro" id="IPR052337">
    <property type="entry name" value="SAT4-like"/>
</dbReference>
<keyword evidence="2 6" id="KW-0812">Transmembrane</keyword>
<feature type="transmembrane region" description="Helical" evidence="6">
    <location>
        <begin position="55"/>
        <end position="75"/>
    </location>
</feature>
<feature type="transmembrane region" description="Helical" evidence="6">
    <location>
        <begin position="177"/>
        <end position="198"/>
    </location>
</feature>
<feature type="transmembrane region" description="Helical" evidence="6">
    <location>
        <begin position="95"/>
        <end position="116"/>
    </location>
</feature>
<reference evidence="8" key="2">
    <citation type="submission" date="2023-05" db="EMBL/GenBank/DDBJ databases">
        <authorList>
            <consortium name="Lawrence Berkeley National Laboratory"/>
            <person name="Steindorff A."/>
            <person name="Hensen N."/>
            <person name="Bonometti L."/>
            <person name="Westerberg I."/>
            <person name="Brannstrom I.O."/>
            <person name="Guillou S."/>
            <person name="Cros-Aarteil S."/>
            <person name="Calhoun S."/>
            <person name="Haridas S."/>
            <person name="Kuo A."/>
            <person name="Mondo S."/>
            <person name="Pangilinan J."/>
            <person name="Riley R."/>
            <person name="Labutti K."/>
            <person name="Andreopoulos B."/>
            <person name="Lipzen A."/>
            <person name="Chen C."/>
            <person name="Yanf M."/>
            <person name="Daum C."/>
            <person name="Ng V."/>
            <person name="Clum A."/>
            <person name="Ohm R."/>
            <person name="Martin F."/>
            <person name="Silar P."/>
            <person name="Natvig D."/>
            <person name="Lalanne C."/>
            <person name="Gautier V."/>
            <person name="Ament-Velasquez S.L."/>
            <person name="Kruys A."/>
            <person name="Hutchinson M.I."/>
            <person name="Powell A.J."/>
            <person name="Barry K."/>
            <person name="Miller A.N."/>
            <person name="Grigoriev I.V."/>
            <person name="Debuchy R."/>
            <person name="Gladieux P."/>
            <person name="Thoren M.H."/>
            <person name="Johannesson H."/>
        </authorList>
    </citation>
    <scope>NUCLEOTIDE SEQUENCE</scope>
    <source>
        <strain evidence="8">PSN243</strain>
    </source>
</reference>
<dbReference type="AlphaFoldDB" id="A0AAV9GD01"/>
<comment type="caution">
    <text evidence="8">The sequence shown here is derived from an EMBL/GenBank/DDBJ whole genome shotgun (WGS) entry which is preliminary data.</text>
</comment>
<keyword evidence="4 6" id="KW-0472">Membrane</keyword>
<dbReference type="Proteomes" id="UP001321760">
    <property type="component" value="Unassembled WGS sequence"/>
</dbReference>
<sequence length="334" mass="37419">MDGEGRKAPDLWIGYRALAVLVPLFAVATVVYGIRIWTRIRPKNRLNGADHAITVAFLAELASMILTAVAVSRGFGRPMYLLSAADTEVIGISTFIVFVIGYWASTFARVSVALLLISIAQQKIWRGILWSIIVFNMVLLVGINIFELFQCRPIRAIWADVPGAKCFPPETVWNLGYAFIAVGIVSDAVFAVLPTILIWRLSRDPVEKALLSLLMGLGLIAMAAGVPKITTMQLYDTRSDNVMGDMMPCYLWTRIEEILLIIAACAPLLKAPLEGMLNRRFGLPRFSPGERKLNTIHTLPSSPTRQQGYFDSWREKPWHYLKSNNNYDDDDDLW</sequence>
<feature type="transmembrane region" description="Helical" evidence="6">
    <location>
        <begin position="210"/>
        <end position="230"/>
    </location>
</feature>
<name>A0AAV9GD01_9PEZI</name>
<feature type="transmembrane region" description="Helical" evidence="6">
    <location>
        <begin position="128"/>
        <end position="146"/>
    </location>
</feature>
<evidence type="ECO:0000256" key="1">
    <source>
        <dbReference type="ARBA" id="ARBA00004141"/>
    </source>
</evidence>
<feature type="transmembrane region" description="Helical" evidence="6">
    <location>
        <begin position="12"/>
        <end position="34"/>
    </location>
</feature>
<evidence type="ECO:0000256" key="4">
    <source>
        <dbReference type="ARBA" id="ARBA00023136"/>
    </source>
</evidence>
<feature type="domain" description="Rhodopsin" evidence="7">
    <location>
        <begin position="34"/>
        <end position="274"/>
    </location>
</feature>
<evidence type="ECO:0000259" key="7">
    <source>
        <dbReference type="Pfam" id="PF20684"/>
    </source>
</evidence>
<evidence type="ECO:0000256" key="3">
    <source>
        <dbReference type="ARBA" id="ARBA00022989"/>
    </source>
</evidence>
<keyword evidence="9" id="KW-1185">Reference proteome</keyword>
<dbReference type="PANTHER" id="PTHR33048:SF129">
    <property type="entry name" value="INTEGRAL MEMBRANE PROTEIN-RELATED"/>
    <property type="match status" value="1"/>
</dbReference>
<feature type="transmembrane region" description="Helical" evidence="6">
    <location>
        <begin position="250"/>
        <end position="269"/>
    </location>
</feature>
<evidence type="ECO:0000256" key="5">
    <source>
        <dbReference type="ARBA" id="ARBA00038359"/>
    </source>
</evidence>
<keyword evidence="3 6" id="KW-1133">Transmembrane helix</keyword>
<dbReference type="PANTHER" id="PTHR33048">
    <property type="entry name" value="PTH11-LIKE INTEGRAL MEMBRANE PROTEIN (AFU_ORTHOLOGUE AFUA_5G11245)"/>
    <property type="match status" value="1"/>
</dbReference>
<accession>A0AAV9GD01</accession>
<dbReference type="GO" id="GO:0016020">
    <property type="term" value="C:membrane"/>
    <property type="evidence" value="ECO:0007669"/>
    <property type="project" value="UniProtKB-SubCell"/>
</dbReference>
<dbReference type="Pfam" id="PF20684">
    <property type="entry name" value="Fung_rhodopsin"/>
    <property type="match status" value="1"/>
</dbReference>
<evidence type="ECO:0000313" key="9">
    <source>
        <dbReference type="Proteomes" id="UP001321760"/>
    </source>
</evidence>
<comment type="subcellular location">
    <subcellularLocation>
        <location evidence="1">Membrane</location>
        <topology evidence="1">Multi-pass membrane protein</topology>
    </subcellularLocation>
</comment>
<comment type="similarity">
    <text evidence="5">Belongs to the SAT4 family.</text>
</comment>
<protein>
    <recommendedName>
        <fullName evidence="7">Rhodopsin domain-containing protein</fullName>
    </recommendedName>
</protein>
<evidence type="ECO:0000256" key="6">
    <source>
        <dbReference type="SAM" id="Phobius"/>
    </source>
</evidence>